<comment type="similarity">
    <text evidence="2">Belongs to the N-acetylmuramoyl-L-alanine amidase 2 family.</text>
</comment>
<comment type="caution">
    <text evidence="9">The sequence shown here is derived from an EMBL/GenBank/DDBJ whole genome shotgun (WGS) entry which is preliminary data.</text>
</comment>
<keyword evidence="6" id="KW-0178">Competence</keyword>
<sequence length="216" mass="24094">MKIAVNHIPLTTPLGRRQGVVIAPTTITIHNTGNASSTAKNEREWLTNPGNSRQASFHIGVDDNQAIECIPLNEKALHSGTREGNYTSISVEICESGNYEKALDNAAVVVAGLLKERGWGIDRLRRHYDWSGKICPRLMYDGGSWKGWEVFKELVRTKLGGEEIEYMLKKEDAEKIIKNFLQPEFADAKRKGDERGAAEAHRLANELRKAAGQKLI</sequence>
<accession>A0ABW5PJ15</accession>
<dbReference type="PANTHER" id="PTHR30417:SF11">
    <property type="entry name" value="N-ACETYLMURAMOYL-L-ALANINE AMIDASE XLYA"/>
    <property type="match status" value="1"/>
</dbReference>
<dbReference type="RefSeq" id="WP_377605446.1">
    <property type="nucleotide sequence ID" value="NZ_JBHUME010000012.1"/>
</dbReference>
<dbReference type="Gene3D" id="3.40.80.10">
    <property type="entry name" value="Peptidoglycan recognition protein-like"/>
    <property type="match status" value="1"/>
</dbReference>
<dbReference type="InterPro" id="IPR051206">
    <property type="entry name" value="NAMLAA_amidase_2"/>
</dbReference>
<evidence type="ECO:0000256" key="3">
    <source>
        <dbReference type="ARBA" id="ARBA00011901"/>
    </source>
</evidence>
<dbReference type="Proteomes" id="UP001597541">
    <property type="component" value="Unassembled WGS sequence"/>
</dbReference>
<evidence type="ECO:0000313" key="9">
    <source>
        <dbReference type="EMBL" id="MFD2614510.1"/>
    </source>
</evidence>
<comment type="catalytic activity">
    <reaction evidence="1">
        <text>Hydrolyzes the link between N-acetylmuramoyl residues and L-amino acid residues in certain cell-wall glycopeptides.</text>
        <dbReference type="EC" id="3.5.1.28"/>
    </reaction>
</comment>
<dbReference type="PANTHER" id="PTHR30417">
    <property type="entry name" value="N-ACETYLMURAMOYL-L-ALANINE AMIDASE AMID"/>
    <property type="match status" value="1"/>
</dbReference>
<protein>
    <recommendedName>
        <fullName evidence="3">N-acetylmuramoyl-L-alanine amidase</fullName>
        <ecNumber evidence="3">3.5.1.28</ecNumber>
    </recommendedName>
</protein>
<dbReference type="InterPro" id="IPR002502">
    <property type="entry name" value="Amidase_domain"/>
</dbReference>
<dbReference type="Pfam" id="PF01510">
    <property type="entry name" value="Amidase_2"/>
    <property type="match status" value="1"/>
</dbReference>
<feature type="domain" description="N-acetylmuramoyl-L-alanine amidase" evidence="8">
    <location>
        <begin position="14"/>
        <end position="147"/>
    </location>
</feature>
<organism evidence="9 10">
    <name type="scientific">Paenibacillus gansuensis</name>
    <dbReference type="NCBI Taxonomy" id="306542"/>
    <lineage>
        <taxon>Bacteria</taxon>
        <taxon>Bacillati</taxon>
        <taxon>Bacillota</taxon>
        <taxon>Bacilli</taxon>
        <taxon>Bacillales</taxon>
        <taxon>Paenibacillaceae</taxon>
        <taxon>Paenibacillus</taxon>
    </lineage>
</organism>
<dbReference type="InterPro" id="IPR036505">
    <property type="entry name" value="Amidase/PGRP_sf"/>
</dbReference>
<evidence type="ECO:0000256" key="7">
    <source>
        <dbReference type="ARBA" id="ARBA00023316"/>
    </source>
</evidence>
<keyword evidence="7" id="KW-0961">Cell wall biogenesis/degradation</keyword>
<evidence type="ECO:0000256" key="1">
    <source>
        <dbReference type="ARBA" id="ARBA00001561"/>
    </source>
</evidence>
<dbReference type="EMBL" id="JBHUME010000012">
    <property type="protein sequence ID" value="MFD2614510.1"/>
    <property type="molecule type" value="Genomic_DNA"/>
</dbReference>
<reference evidence="10" key="1">
    <citation type="journal article" date="2019" name="Int. J. Syst. Evol. Microbiol.">
        <title>The Global Catalogue of Microorganisms (GCM) 10K type strain sequencing project: providing services to taxonomists for standard genome sequencing and annotation.</title>
        <authorList>
            <consortium name="The Broad Institute Genomics Platform"/>
            <consortium name="The Broad Institute Genome Sequencing Center for Infectious Disease"/>
            <person name="Wu L."/>
            <person name="Ma J."/>
        </authorList>
    </citation>
    <scope>NUCLEOTIDE SEQUENCE [LARGE SCALE GENOMIC DNA]</scope>
    <source>
        <strain evidence="10">KCTC 3950</strain>
    </source>
</reference>
<dbReference type="EC" id="3.5.1.28" evidence="3"/>
<gene>
    <name evidence="9" type="ORF">ACFSUF_19025</name>
</gene>
<evidence type="ECO:0000256" key="2">
    <source>
        <dbReference type="ARBA" id="ARBA00007553"/>
    </source>
</evidence>
<dbReference type="CDD" id="cd06583">
    <property type="entry name" value="PGRP"/>
    <property type="match status" value="1"/>
</dbReference>
<proteinExistence type="inferred from homology"/>
<evidence type="ECO:0000256" key="6">
    <source>
        <dbReference type="ARBA" id="ARBA00023287"/>
    </source>
</evidence>
<evidence type="ECO:0000256" key="5">
    <source>
        <dbReference type="ARBA" id="ARBA00022969"/>
    </source>
</evidence>
<evidence type="ECO:0000259" key="8">
    <source>
        <dbReference type="SMART" id="SM00644"/>
    </source>
</evidence>
<evidence type="ECO:0000313" key="10">
    <source>
        <dbReference type="Proteomes" id="UP001597541"/>
    </source>
</evidence>
<keyword evidence="5" id="KW-0749">Sporulation</keyword>
<keyword evidence="10" id="KW-1185">Reference proteome</keyword>
<keyword evidence="4" id="KW-0378">Hydrolase</keyword>
<evidence type="ECO:0000256" key="4">
    <source>
        <dbReference type="ARBA" id="ARBA00022801"/>
    </source>
</evidence>
<dbReference type="SUPFAM" id="SSF55846">
    <property type="entry name" value="N-acetylmuramoyl-L-alanine amidase-like"/>
    <property type="match status" value="1"/>
</dbReference>
<dbReference type="SMART" id="SM00644">
    <property type="entry name" value="Ami_2"/>
    <property type="match status" value="1"/>
</dbReference>
<name>A0ABW5PJ15_9BACL</name>